<evidence type="ECO:0000313" key="5">
    <source>
        <dbReference type="Proteomes" id="UP000672602"/>
    </source>
</evidence>
<evidence type="ECO:0000256" key="1">
    <source>
        <dbReference type="ARBA" id="ARBA00008571"/>
    </source>
</evidence>
<comment type="similarity">
    <text evidence="1">Belongs to the SdhE FAD assembly factor family.</text>
</comment>
<evidence type="ECO:0000256" key="3">
    <source>
        <dbReference type="ARBA" id="ARBA00023186"/>
    </source>
</evidence>
<dbReference type="EMBL" id="JAGMWN010000001">
    <property type="protein sequence ID" value="MBP5855554.1"/>
    <property type="molecule type" value="Genomic_DNA"/>
</dbReference>
<gene>
    <name evidence="4" type="ORF">KAJ83_00925</name>
</gene>
<dbReference type="Pfam" id="PF03937">
    <property type="entry name" value="Sdh5"/>
    <property type="match status" value="1"/>
</dbReference>
<dbReference type="InterPro" id="IPR036714">
    <property type="entry name" value="SDH_sf"/>
</dbReference>
<evidence type="ECO:0000313" key="4">
    <source>
        <dbReference type="EMBL" id="MBP5855554.1"/>
    </source>
</evidence>
<proteinExistence type="inferred from homology"/>
<keyword evidence="5" id="KW-1185">Reference proteome</keyword>
<dbReference type="Gene3D" id="1.10.150.250">
    <property type="entry name" value="Flavinator of succinate dehydrogenase"/>
    <property type="match status" value="1"/>
</dbReference>
<sequence length="98" mass="11124">MDPVNDNSAGEREARRRKLMFRAWHRGTKEMDILLGGFAEAYIGEMTDEQLDAFEALLHIPDQDFYDMLVKDGPVPAAYDSPMMHAIIAYAGTRFEPS</sequence>
<evidence type="ECO:0000256" key="2">
    <source>
        <dbReference type="ARBA" id="ARBA00019418"/>
    </source>
</evidence>
<dbReference type="PANTHER" id="PTHR12469:SF2">
    <property type="entry name" value="SUCCINATE DEHYDROGENASE ASSEMBLY FACTOR 2, MITOCHONDRIAL"/>
    <property type="match status" value="1"/>
</dbReference>
<dbReference type="Proteomes" id="UP000672602">
    <property type="component" value="Unassembled WGS sequence"/>
</dbReference>
<dbReference type="AlphaFoldDB" id="A0A8J7RYV4"/>
<dbReference type="SUPFAM" id="SSF109910">
    <property type="entry name" value="YgfY-like"/>
    <property type="match status" value="1"/>
</dbReference>
<reference evidence="4" key="1">
    <citation type="submission" date="2021-04" db="EMBL/GenBank/DDBJ databases">
        <authorList>
            <person name="Zhang D.-C."/>
        </authorList>
    </citation>
    <scope>NUCLEOTIDE SEQUENCE</scope>
    <source>
        <strain evidence="4">CGMCC 1.15697</strain>
    </source>
</reference>
<dbReference type="GO" id="GO:0006099">
    <property type="term" value="P:tricarboxylic acid cycle"/>
    <property type="evidence" value="ECO:0007669"/>
    <property type="project" value="TreeGrafter"/>
</dbReference>
<dbReference type="InterPro" id="IPR005631">
    <property type="entry name" value="SDH"/>
</dbReference>
<organism evidence="4 5">
    <name type="scientific">Marivibrio halodurans</name>
    <dbReference type="NCBI Taxonomy" id="2039722"/>
    <lineage>
        <taxon>Bacteria</taxon>
        <taxon>Pseudomonadati</taxon>
        <taxon>Pseudomonadota</taxon>
        <taxon>Alphaproteobacteria</taxon>
        <taxon>Rhodospirillales</taxon>
        <taxon>Rhodospirillaceae</taxon>
        <taxon>Marivibrio</taxon>
    </lineage>
</organism>
<dbReference type="RefSeq" id="WP_210680137.1">
    <property type="nucleotide sequence ID" value="NZ_JAGMWN010000001.1"/>
</dbReference>
<dbReference type="PANTHER" id="PTHR12469">
    <property type="entry name" value="PROTEIN EMI5 HOMOLOG, MITOCHONDRIAL"/>
    <property type="match status" value="1"/>
</dbReference>
<name>A0A8J7RYV4_9PROT</name>
<keyword evidence="3" id="KW-0143">Chaperone</keyword>
<protein>
    <recommendedName>
        <fullName evidence="2">FAD assembly factor SdhE</fullName>
    </recommendedName>
</protein>
<accession>A0A8J7RYV4</accession>
<comment type="caution">
    <text evidence="4">The sequence shown here is derived from an EMBL/GenBank/DDBJ whole genome shotgun (WGS) entry which is preliminary data.</text>
</comment>